<name>A0A6A6DDR6_9PEZI</name>
<dbReference type="OrthoDB" id="5428863at2759"/>
<organism evidence="2 3">
    <name type="scientific">Zopfia rhizophila CBS 207.26</name>
    <dbReference type="NCBI Taxonomy" id="1314779"/>
    <lineage>
        <taxon>Eukaryota</taxon>
        <taxon>Fungi</taxon>
        <taxon>Dikarya</taxon>
        <taxon>Ascomycota</taxon>
        <taxon>Pezizomycotina</taxon>
        <taxon>Dothideomycetes</taxon>
        <taxon>Dothideomycetes incertae sedis</taxon>
        <taxon>Zopfiaceae</taxon>
        <taxon>Zopfia</taxon>
    </lineage>
</organism>
<sequence length="136" mass="15214">MLSRQGCFVGCLDLNGEGEFAYFKTESKTNYRARVELVAPFKGYTGKIFDYQLRQAKLKESVGRVYEPQLKDCYFILWIEWEDGVAYRRASGVVTVEVWETEVSASSLRPEGIEGKPGAETLQEGKPGLGASNNCV</sequence>
<dbReference type="Proteomes" id="UP000800200">
    <property type="component" value="Unassembled WGS sequence"/>
</dbReference>
<accession>A0A6A6DDR6</accession>
<gene>
    <name evidence="2" type="ORF">K469DRAFT_682540</name>
</gene>
<dbReference type="EMBL" id="ML994710">
    <property type="protein sequence ID" value="KAF2176369.1"/>
    <property type="molecule type" value="Genomic_DNA"/>
</dbReference>
<reference evidence="2" key="1">
    <citation type="journal article" date="2020" name="Stud. Mycol.">
        <title>101 Dothideomycetes genomes: a test case for predicting lifestyles and emergence of pathogens.</title>
        <authorList>
            <person name="Haridas S."/>
            <person name="Albert R."/>
            <person name="Binder M."/>
            <person name="Bloem J."/>
            <person name="Labutti K."/>
            <person name="Salamov A."/>
            <person name="Andreopoulos B."/>
            <person name="Baker S."/>
            <person name="Barry K."/>
            <person name="Bills G."/>
            <person name="Bluhm B."/>
            <person name="Cannon C."/>
            <person name="Castanera R."/>
            <person name="Culley D."/>
            <person name="Daum C."/>
            <person name="Ezra D."/>
            <person name="Gonzalez J."/>
            <person name="Henrissat B."/>
            <person name="Kuo A."/>
            <person name="Liang C."/>
            <person name="Lipzen A."/>
            <person name="Lutzoni F."/>
            <person name="Magnuson J."/>
            <person name="Mondo S."/>
            <person name="Nolan M."/>
            <person name="Ohm R."/>
            <person name="Pangilinan J."/>
            <person name="Park H.-J."/>
            <person name="Ramirez L."/>
            <person name="Alfaro M."/>
            <person name="Sun H."/>
            <person name="Tritt A."/>
            <person name="Yoshinaga Y."/>
            <person name="Zwiers L.-H."/>
            <person name="Turgeon B."/>
            <person name="Goodwin S."/>
            <person name="Spatafora J."/>
            <person name="Crous P."/>
            <person name="Grigoriev I."/>
        </authorList>
    </citation>
    <scope>NUCLEOTIDE SEQUENCE</scope>
    <source>
        <strain evidence="2">CBS 207.26</strain>
    </source>
</reference>
<keyword evidence="3" id="KW-1185">Reference proteome</keyword>
<proteinExistence type="predicted"/>
<dbReference type="AlphaFoldDB" id="A0A6A6DDR6"/>
<evidence type="ECO:0000313" key="3">
    <source>
        <dbReference type="Proteomes" id="UP000800200"/>
    </source>
</evidence>
<protein>
    <submittedName>
        <fullName evidence="2">Uncharacterized protein</fullName>
    </submittedName>
</protein>
<feature type="region of interest" description="Disordered" evidence="1">
    <location>
        <begin position="109"/>
        <end position="136"/>
    </location>
</feature>
<evidence type="ECO:0000256" key="1">
    <source>
        <dbReference type="SAM" id="MobiDB-lite"/>
    </source>
</evidence>
<evidence type="ECO:0000313" key="2">
    <source>
        <dbReference type="EMBL" id="KAF2176369.1"/>
    </source>
</evidence>